<name>A0A1T4U2H0_9BACT</name>
<accession>A0A1T4U2H0</accession>
<dbReference type="OrthoDB" id="667031at2"/>
<dbReference type="Gene3D" id="1.10.260.40">
    <property type="entry name" value="lambda repressor-like DNA-binding domains"/>
    <property type="match status" value="1"/>
</dbReference>
<sequence length="339" mass="37894">MRRHYATIKDIARALNISVSTVSRALRDTYDVNAETRQMVLDKAAELNYRPNFNATGLVKNSSHNVAVLLPAITNYYFSTVFTGIQEVAYRHGYNLILHVTNDDAERELNIIRSLSFSSLDGMLVSVSSQADACDHFQEIIDDGVPVVFFDRVAEHVGTSKVMQDDYNGAFEATEHLIAKGYRRIAHLAGPQGLTFTANRLQGYLDALRKHKLPVQESWIIHSGFGQESGYQDFQQLWELPEKPDAIFAVNDRKAVGAMLAMKEMKIIPGKEVGVIGFTNDPVSAIISPSLSTIAEPAYEIGRVSCQLLLNHIRKKNFVAEEVVLPGKLIERESTQRNR</sequence>
<dbReference type="Gene3D" id="3.40.50.2300">
    <property type="match status" value="2"/>
</dbReference>
<dbReference type="EMBL" id="FUWZ01000008">
    <property type="protein sequence ID" value="SKA46897.1"/>
    <property type="molecule type" value="Genomic_DNA"/>
</dbReference>
<dbReference type="SMART" id="SM00354">
    <property type="entry name" value="HTH_LACI"/>
    <property type="match status" value="1"/>
</dbReference>
<proteinExistence type="predicted"/>
<evidence type="ECO:0000256" key="2">
    <source>
        <dbReference type="ARBA" id="ARBA00023125"/>
    </source>
</evidence>
<dbReference type="PANTHER" id="PTHR30146:SF109">
    <property type="entry name" value="HTH-TYPE TRANSCRIPTIONAL REGULATOR GALS"/>
    <property type="match status" value="1"/>
</dbReference>
<keyword evidence="6" id="KW-1185">Reference proteome</keyword>
<dbReference type="PANTHER" id="PTHR30146">
    <property type="entry name" value="LACI-RELATED TRANSCRIPTIONAL REPRESSOR"/>
    <property type="match status" value="1"/>
</dbReference>
<dbReference type="STRING" id="634771.SAMN04488128_10846"/>
<dbReference type="Proteomes" id="UP000190367">
    <property type="component" value="Unassembled WGS sequence"/>
</dbReference>
<evidence type="ECO:0000313" key="5">
    <source>
        <dbReference type="EMBL" id="SKA46897.1"/>
    </source>
</evidence>
<dbReference type="AlphaFoldDB" id="A0A1T4U2H0"/>
<reference evidence="6" key="1">
    <citation type="submission" date="2017-02" db="EMBL/GenBank/DDBJ databases">
        <authorList>
            <person name="Varghese N."/>
            <person name="Submissions S."/>
        </authorList>
    </citation>
    <scope>NUCLEOTIDE SEQUENCE [LARGE SCALE GENOMIC DNA]</scope>
    <source>
        <strain evidence="6">DSM 22224</strain>
    </source>
</reference>
<evidence type="ECO:0000313" key="6">
    <source>
        <dbReference type="Proteomes" id="UP000190367"/>
    </source>
</evidence>
<gene>
    <name evidence="5" type="ORF">SAMN04488128_10846</name>
</gene>
<dbReference type="CDD" id="cd01392">
    <property type="entry name" value="HTH_LacI"/>
    <property type="match status" value="1"/>
</dbReference>
<dbReference type="InterPro" id="IPR028082">
    <property type="entry name" value="Peripla_BP_I"/>
</dbReference>
<dbReference type="PROSITE" id="PS50932">
    <property type="entry name" value="HTH_LACI_2"/>
    <property type="match status" value="1"/>
</dbReference>
<dbReference type="SUPFAM" id="SSF47413">
    <property type="entry name" value="lambda repressor-like DNA-binding domains"/>
    <property type="match status" value="1"/>
</dbReference>
<evidence type="ECO:0000256" key="3">
    <source>
        <dbReference type="ARBA" id="ARBA00023163"/>
    </source>
</evidence>
<feature type="domain" description="HTH lacI-type" evidence="4">
    <location>
        <begin position="6"/>
        <end position="60"/>
    </location>
</feature>
<protein>
    <submittedName>
        <fullName evidence="5">Transcriptional regulator, LacI family</fullName>
    </submittedName>
</protein>
<dbReference type="RefSeq" id="WP_078673105.1">
    <property type="nucleotide sequence ID" value="NZ_FUWZ01000008.1"/>
</dbReference>
<evidence type="ECO:0000256" key="1">
    <source>
        <dbReference type="ARBA" id="ARBA00023015"/>
    </source>
</evidence>
<dbReference type="SUPFAM" id="SSF53822">
    <property type="entry name" value="Periplasmic binding protein-like I"/>
    <property type="match status" value="1"/>
</dbReference>
<dbReference type="InterPro" id="IPR010982">
    <property type="entry name" value="Lambda_DNA-bd_dom_sf"/>
</dbReference>
<dbReference type="InterPro" id="IPR046335">
    <property type="entry name" value="LacI/GalR-like_sensor"/>
</dbReference>
<organism evidence="5 6">
    <name type="scientific">Chitinophaga eiseniae</name>
    <dbReference type="NCBI Taxonomy" id="634771"/>
    <lineage>
        <taxon>Bacteria</taxon>
        <taxon>Pseudomonadati</taxon>
        <taxon>Bacteroidota</taxon>
        <taxon>Chitinophagia</taxon>
        <taxon>Chitinophagales</taxon>
        <taxon>Chitinophagaceae</taxon>
        <taxon>Chitinophaga</taxon>
    </lineage>
</organism>
<dbReference type="Pfam" id="PF00356">
    <property type="entry name" value="LacI"/>
    <property type="match status" value="1"/>
</dbReference>
<evidence type="ECO:0000259" key="4">
    <source>
        <dbReference type="PROSITE" id="PS50932"/>
    </source>
</evidence>
<dbReference type="InterPro" id="IPR000843">
    <property type="entry name" value="HTH_LacI"/>
</dbReference>
<keyword evidence="3" id="KW-0804">Transcription</keyword>
<keyword evidence="2" id="KW-0238">DNA-binding</keyword>
<keyword evidence="1" id="KW-0805">Transcription regulation</keyword>
<dbReference type="Pfam" id="PF13377">
    <property type="entry name" value="Peripla_BP_3"/>
    <property type="match status" value="1"/>
</dbReference>
<dbReference type="GO" id="GO:0000976">
    <property type="term" value="F:transcription cis-regulatory region binding"/>
    <property type="evidence" value="ECO:0007669"/>
    <property type="project" value="TreeGrafter"/>
</dbReference>
<dbReference type="CDD" id="cd06267">
    <property type="entry name" value="PBP1_LacI_sugar_binding-like"/>
    <property type="match status" value="1"/>
</dbReference>
<dbReference type="GO" id="GO:0003700">
    <property type="term" value="F:DNA-binding transcription factor activity"/>
    <property type="evidence" value="ECO:0007669"/>
    <property type="project" value="TreeGrafter"/>
</dbReference>